<gene>
    <name evidence="1" type="ORF">VM99_20085</name>
</gene>
<accession>A0A0G3GGL8</accession>
<dbReference type="EMBL" id="CP011020">
    <property type="protein sequence ID" value="AKK00264.1"/>
    <property type="molecule type" value="Genomic_DNA"/>
</dbReference>
<evidence type="ECO:0000313" key="2">
    <source>
        <dbReference type="Proteomes" id="UP000035212"/>
    </source>
</evidence>
<reference evidence="1 2" key="1">
    <citation type="journal article" date="2015" name="Stand. Genomic Sci.">
        <title>Complete genome of Pseudomonas chlororaphis strain UFB2, a soil bacterium with antibacterial activity against bacterial canker pathogen of tomato.</title>
        <authorList>
            <person name="Deng P."/>
            <person name="Wang X."/>
            <person name="Baird S.M."/>
            <person name="Lu S.E."/>
        </authorList>
    </citation>
    <scope>NUCLEOTIDE SEQUENCE [LARGE SCALE GENOMIC DNA]</scope>
    <source>
        <strain evidence="1 2">UFB2</strain>
    </source>
</reference>
<name>A0A0G3GGL8_9PSED</name>
<sequence>MVTADLTGSDTMTTTFEKPTLKDFPAASASGEATVSLSKAGKALTVQIPDSDISPYSSVHLTLGAASKPPEWTGNLEPMMVNKTPETHPDDFEVAELRKGVTLTVPGDTLKAFSGRLVELRYTFTYESGGADTSKPLNVRFKA</sequence>
<organism evidence="1 2">
    <name type="scientific">Pseudomonas chlororaphis</name>
    <dbReference type="NCBI Taxonomy" id="587753"/>
    <lineage>
        <taxon>Bacteria</taxon>
        <taxon>Pseudomonadati</taxon>
        <taxon>Pseudomonadota</taxon>
        <taxon>Gammaproteobacteria</taxon>
        <taxon>Pseudomonadales</taxon>
        <taxon>Pseudomonadaceae</taxon>
        <taxon>Pseudomonas</taxon>
    </lineage>
</organism>
<reference evidence="2" key="2">
    <citation type="submission" date="2015-03" db="EMBL/GenBank/DDBJ databases">
        <authorList>
            <person name="Deng P."/>
            <person name="Lu S."/>
        </authorList>
    </citation>
    <scope>NUCLEOTIDE SEQUENCE [LARGE SCALE GENOMIC DNA]</scope>
    <source>
        <strain evidence="2">UFB2</strain>
    </source>
</reference>
<protein>
    <submittedName>
        <fullName evidence="1">Uncharacterized protein</fullName>
    </submittedName>
</protein>
<proteinExistence type="predicted"/>
<dbReference type="AlphaFoldDB" id="A0A0G3GGL8"/>
<dbReference type="Proteomes" id="UP000035212">
    <property type="component" value="Chromosome"/>
</dbReference>
<dbReference type="PATRIC" id="fig|587753.11.peg.4116"/>
<evidence type="ECO:0000313" key="1">
    <source>
        <dbReference type="EMBL" id="AKK00264.1"/>
    </source>
</evidence>